<dbReference type="AlphaFoldDB" id="A0A5N5TLL9"/>
<dbReference type="Gene3D" id="3.40.50.720">
    <property type="entry name" value="NAD(P)-binding Rossmann-like Domain"/>
    <property type="match status" value="1"/>
</dbReference>
<accession>A0A5N5TLL9</accession>
<dbReference type="EMBL" id="SEYY01000519">
    <property type="protein sequence ID" value="KAB7507074.1"/>
    <property type="molecule type" value="Genomic_DNA"/>
</dbReference>
<dbReference type="PRINTS" id="PR00419">
    <property type="entry name" value="ADXRDTASE"/>
</dbReference>
<evidence type="ECO:0000256" key="1">
    <source>
        <dbReference type="ARBA" id="ARBA00001974"/>
    </source>
</evidence>
<proteinExistence type="predicted"/>
<evidence type="ECO:0000313" key="6">
    <source>
        <dbReference type="EMBL" id="KAB7507074.1"/>
    </source>
</evidence>
<dbReference type="OrthoDB" id="333024at2759"/>
<dbReference type="PANTHER" id="PTHR48467">
    <property type="entry name" value="GLUTAMATE SYNTHASE 1 [NADH], CHLOROPLASTIC-LIKE"/>
    <property type="match status" value="1"/>
</dbReference>
<keyword evidence="7" id="KW-1185">Reference proteome</keyword>
<evidence type="ECO:0000256" key="5">
    <source>
        <dbReference type="ARBA" id="ARBA00023002"/>
    </source>
</evidence>
<evidence type="ECO:0000256" key="2">
    <source>
        <dbReference type="ARBA" id="ARBA00022630"/>
    </source>
</evidence>
<organism evidence="6 7">
    <name type="scientific">Armadillidium nasatum</name>
    <dbReference type="NCBI Taxonomy" id="96803"/>
    <lineage>
        <taxon>Eukaryota</taxon>
        <taxon>Metazoa</taxon>
        <taxon>Ecdysozoa</taxon>
        <taxon>Arthropoda</taxon>
        <taxon>Crustacea</taxon>
        <taxon>Multicrustacea</taxon>
        <taxon>Malacostraca</taxon>
        <taxon>Eumalacostraca</taxon>
        <taxon>Peracarida</taxon>
        <taxon>Isopoda</taxon>
        <taxon>Oniscidea</taxon>
        <taxon>Crinocheta</taxon>
        <taxon>Armadillidiidae</taxon>
        <taxon>Armadillidium</taxon>
    </lineage>
</organism>
<sequence length="177" mass="19842">MISQFYKKFIKTYATYSSSRAYAQVCIVGSGPAGFYTAQHILKKHPDVQVDIYERLPVPFGLVRYGVAPDHPEVKNCINGFTELSKNERFSFIGNVTIGKDVTLNQLKEAYHAVVMCYGTSEDKELDIPGESLSNVISAKRFVGWYNGVPDDVDLNVNLDVEDAVVIGQWQRCCRCC</sequence>
<dbReference type="InterPro" id="IPR055275">
    <property type="entry name" value="Ferredox_Rdtase"/>
</dbReference>
<name>A0A5N5TLL9_9CRUS</name>
<dbReference type="Proteomes" id="UP000326759">
    <property type="component" value="Unassembled WGS sequence"/>
</dbReference>
<dbReference type="GO" id="GO:0016491">
    <property type="term" value="F:oxidoreductase activity"/>
    <property type="evidence" value="ECO:0007669"/>
    <property type="project" value="UniProtKB-KW"/>
</dbReference>
<evidence type="ECO:0000256" key="3">
    <source>
        <dbReference type="ARBA" id="ARBA00022827"/>
    </source>
</evidence>
<keyword evidence="3" id="KW-0274">FAD</keyword>
<gene>
    <name evidence="6" type="primary">fdxr</name>
    <name evidence="6" type="ORF">Anas_08524</name>
</gene>
<dbReference type="SUPFAM" id="SSF51971">
    <property type="entry name" value="Nucleotide-binding domain"/>
    <property type="match status" value="1"/>
</dbReference>
<protein>
    <submittedName>
        <fullName evidence="6">NADPH:adrenodoxin oxidoreductase, mitochondrial</fullName>
    </submittedName>
</protein>
<keyword evidence="5" id="KW-0560">Oxidoreductase</keyword>
<evidence type="ECO:0000256" key="4">
    <source>
        <dbReference type="ARBA" id="ARBA00022857"/>
    </source>
</evidence>
<comment type="cofactor">
    <cofactor evidence="1">
        <name>FAD</name>
        <dbReference type="ChEBI" id="CHEBI:57692"/>
    </cofactor>
</comment>
<evidence type="ECO:0000313" key="7">
    <source>
        <dbReference type="Proteomes" id="UP000326759"/>
    </source>
</evidence>
<dbReference type="PANTHER" id="PTHR48467:SF1">
    <property type="entry name" value="GLUTAMATE SYNTHASE 1 [NADH], CHLOROPLASTIC-LIKE"/>
    <property type="match status" value="1"/>
</dbReference>
<dbReference type="Pfam" id="PF13450">
    <property type="entry name" value="NAD_binding_8"/>
    <property type="match status" value="1"/>
</dbReference>
<reference evidence="6 7" key="1">
    <citation type="journal article" date="2019" name="PLoS Biol.">
        <title>Sex chromosomes control vertical transmission of feminizing Wolbachia symbionts in an isopod.</title>
        <authorList>
            <person name="Becking T."/>
            <person name="Chebbi M.A."/>
            <person name="Giraud I."/>
            <person name="Moumen B."/>
            <person name="Laverre T."/>
            <person name="Caubet Y."/>
            <person name="Peccoud J."/>
            <person name="Gilbert C."/>
            <person name="Cordaux R."/>
        </authorList>
    </citation>
    <scope>NUCLEOTIDE SEQUENCE [LARGE SCALE GENOMIC DNA]</scope>
    <source>
        <strain evidence="6">ANa2</strain>
        <tissue evidence="6">Whole body excluding digestive tract and cuticle</tissue>
    </source>
</reference>
<keyword evidence="2" id="KW-0285">Flavoprotein</keyword>
<keyword evidence="4" id="KW-0521">NADP</keyword>
<comment type="caution">
    <text evidence="6">The sequence shown here is derived from an EMBL/GenBank/DDBJ whole genome shotgun (WGS) entry which is preliminary data.</text>
</comment>